<dbReference type="InterPro" id="IPR001394">
    <property type="entry name" value="Peptidase_C19_UCH"/>
</dbReference>
<dbReference type="InterPro" id="IPR050164">
    <property type="entry name" value="Peptidase_C19"/>
</dbReference>
<dbReference type="GO" id="GO:0005634">
    <property type="term" value="C:nucleus"/>
    <property type="evidence" value="ECO:0007669"/>
    <property type="project" value="TreeGrafter"/>
</dbReference>
<comment type="caution">
    <text evidence="11">The sequence shown here is derived from an EMBL/GenBank/DDBJ whole genome shotgun (WGS) entry which is preliminary data.</text>
</comment>
<dbReference type="HOGENOM" id="CLU_008279_6_0_1"/>
<keyword evidence="5" id="KW-0833">Ubl conjugation pathway</keyword>
<dbReference type="InParanoid" id="F7W6W5"/>
<dbReference type="eggNOG" id="KOG1867">
    <property type="taxonomic scope" value="Eukaryota"/>
</dbReference>
<dbReference type="EMBL" id="CABT02000036">
    <property type="protein sequence ID" value="CCC13255.1"/>
    <property type="molecule type" value="Genomic_DNA"/>
</dbReference>
<comment type="catalytic activity">
    <reaction evidence="1">
        <text>Thiol-dependent hydrolysis of ester, thioester, amide, peptide and isopeptide bonds formed by the C-terminal Gly of ubiquitin (a 76-residue protein attached to proteins as an intracellular targeting signal).</text>
        <dbReference type="EC" id="3.4.19.12"/>
    </reaction>
</comment>
<dbReference type="GO" id="GO:0004843">
    <property type="term" value="F:cysteine-type deubiquitinase activity"/>
    <property type="evidence" value="ECO:0007669"/>
    <property type="project" value="UniProtKB-EC"/>
</dbReference>
<evidence type="ECO:0000256" key="2">
    <source>
        <dbReference type="ARBA" id="ARBA00009085"/>
    </source>
</evidence>
<dbReference type="InterPro" id="IPR018200">
    <property type="entry name" value="USP_CS"/>
</dbReference>
<dbReference type="GO" id="GO:0016579">
    <property type="term" value="P:protein deubiquitination"/>
    <property type="evidence" value="ECO:0007669"/>
    <property type="project" value="InterPro"/>
</dbReference>
<dbReference type="STRING" id="771870.F7W6W5"/>
<dbReference type="SUPFAM" id="SSF54001">
    <property type="entry name" value="Cysteine proteinases"/>
    <property type="match status" value="1"/>
</dbReference>
<dbReference type="EC" id="3.4.19.12" evidence="3"/>
<evidence type="ECO:0000256" key="3">
    <source>
        <dbReference type="ARBA" id="ARBA00012759"/>
    </source>
</evidence>
<dbReference type="Pfam" id="PF00443">
    <property type="entry name" value="UCH"/>
    <property type="match status" value="1"/>
</dbReference>
<evidence type="ECO:0000256" key="6">
    <source>
        <dbReference type="ARBA" id="ARBA00022801"/>
    </source>
</evidence>
<keyword evidence="12" id="KW-1185">Reference proteome</keyword>
<dbReference type="PANTHER" id="PTHR24006">
    <property type="entry name" value="UBIQUITIN CARBOXYL-TERMINAL HYDROLASE"/>
    <property type="match status" value="1"/>
</dbReference>
<evidence type="ECO:0000256" key="1">
    <source>
        <dbReference type="ARBA" id="ARBA00000707"/>
    </source>
</evidence>
<accession>F7W6W5</accession>
<keyword evidence="6" id="KW-0378">Hydrolase</keyword>
<evidence type="ECO:0000256" key="7">
    <source>
        <dbReference type="ARBA" id="ARBA00022807"/>
    </source>
</evidence>
<dbReference type="InterPro" id="IPR038765">
    <property type="entry name" value="Papain-like_cys_pep_sf"/>
</dbReference>
<name>F7W6W5_SORMK</name>
<feature type="domain" description="USP" evidence="10">
    <location>
        <begin position="164"/>
        <end position="669"/>
    </location>
</feature>
<dbReference type="Proteomes" id="UP000001881">
    <property type="component" value="Unassembled WGS sequence"/>
</dbReference>
<evidence type="ECO:0000256" key="9">
    <source>
        <dbReference type="SAM" id="Phobius"/>
    </source>
</evidence>
<dbReference type="FunCoup" id="F7W6W5">
    <property type="interactions" value="46"/>
</dbReference>
<evidence type="ECO:0000256" key="8">
    <source>
        <dbReference type="SAM" id="MobiDB-lite"/>
    </source>
</evidence>
<sequence>MLAAKATIPDAYKTTTLRAAPRPPKNYYHAYPADRQLRDYITSPTIIVSVILLFLSALYQLLFSDQHTRTRLKNIIWARVVDIIPATLLFKVDGFLNPPLFPNPMTPAEIDDSHEAKSQALGRILGLDKPGGVMESVTSAGLKGLSTLSSVGWSFNQSASDRPAGLGNNDNSCYQNSILQGLASLQGLPKYLARVSETYSDAKSTMPTTQAMAGLIATLNDKANYGQCVWPPGVLKNMSTWQQQDAQEYFSKLLDQIDREVAKAAATHKKSLAFDRDQLQDDGASSLHSDDSGYHSSGQSSSKSDAPTIKNPLEGLMAQRVVCVKCKHFEGLAMIPFNCLTLNLGSGQLGYDLYERLDYNARVEFIEGVHCPKCSLLKMQEKIKGLIQMPMVANDETRVSEFRERLAAVEEALEEDMFDDKTLAEKCKVPAKQRVESTKTKQTAISQPPKSLVIHINRSVFDERTGYMYKDTSAVRFPSMLDLGPWCLGSAKKRADLEGANGILPSSTSNGDRAAEDEEKWNVEPTVSMVAGSQRPSTLTGPLYELRAVVTHQGRHDNGHYVCYRKHYISPPEKENQAEVPLPQLVAEDEAAAPHIQAPDEKSIVETTITHEESAPSPASEDEEKTLVSDAEEEATSQWWRLSDTDVLKVDEESVLERGDVFMLFYECVEPEMARIPEREPTRTLSPQAELANHVDDQSESVTLVGSEKPGDVEVVKSEAPKAVKDDPTANGKGTLEPPKTPAHQTDPATASESMEKLD</sequence>
<protein>
    <recommendedName>
        <fullName evidence="3">ubiquitinyl hydrolase 1</fullName>
        <ecNumber evidence="3">3.4.19.12</ecNumber>
    </recommendedName>
</protein>
<evidence type="ECO:0000256" key="4">
    <source>
        <dbReference type="ARBA" id="ARBA00022670"/>
    </source>
</evidence>
<feature type="transmembrane region" description="Helical" evidence="9">
    <location>
        <begin position="75"/>
        <end position="96"/>
    </location>
</feature>
<feature type="transmembrane region" description="Helical" evidence="9">
    <location>
        <begin position="41"/>
        <end position="63"/>
    </location>
</feature>
<dbReference type="OrthoDB" id="2020758at2759"/>
<evidence type="ECO:0000313" key="11">
    <source>
        <dbReference type="EMBL" id="CCC13255.1"/>
    </source>
</evidence>
<keyword evidence="9" id="KW-0812">Transmembrane</keyword>
<dbReference type="CDD" id="cd02662">
    <property type="entry name" value="Peptidase_C19F"/>
    <property type="match status" value="1"/>
</dbReference>
<proteinExistence type="inferred from homology"/>
<keyword evidence="9" id="KW-0472">Membrane</keyword>
<evidence type="ECO:0000259" key="10">
    <source>
        <dbReference type="PROSITE" id="PS50235"/>
    </source>
</evidence>
<keyword evidence="4" id="KW-0645">Protease</keyword>
<reference evidence="11 12" key="1">
    <citation type="journal article" date="2010" name="PLoS Genet.">
        <title>De novo assembly of a 40 Mb eukaryotic genome from short sequence reads: Sordaria macrospora, a model organism for fungal morphogenesis.</title>
        <authorList>
            <person name="Nowrousian M."/>
            <person name="Stajich J."/>
            <person name="Chu M."/>
            <person name="Engh I."/>
            <person name="Espagne E."/>
            <person name="Halliday K."/>
            <person name="Kamerewerd J."/>
            <person name="Kempken F."/>
            <person name="Knab B."/>
            <person name="Kuo H.C."/>
            <person name="Osiewacz H.D."/>
            <person name="Poeggeler S."/>
            <person name="Read N."/>
            <person name="Seiler S."/>
            <person name="Smith K."/>
            <person name="Zickler D."/>
            <person name="Kueck U."/>
            <person name="Freitag M."/>
        </authorList>
    </citation>
    <scope>NUCLEOTIDE SEQUENCE [LARGE SCALE GENOMIC DNA]</scope>
    <source>
        <strain evidence="12">ATCC MYA-333 / DSM 997 / K(L3346) / K-hell</strain>
        <tissue evidence="11">Mycelium</tissue>
    </source>
</reference>
<comment type="similarity">
    <text evidence="2">Belongs to the peptidase C19 family.</text>
</comment>
<dbReference type="InterPro" id="IPR028889">
    <property type="entry name" value="USP"/>
</dbReference>
<feature type="compositionally biased region" description="Basic and acidic residues" evidence="8">
    <location>
        <begin position="709"/>
        <end position="728"/>
    </location>
</feature>
<feature type="compositionally biased region" description="Polar residues" evidence="8">
    <location>
        <begin position="743"/>
        <end position="753"/>
    </location>
</feature>
<feature type="region of interest" description="Disordered" evidence="8">
    <location>
        <begin position="608"/>
        <end position="635"/>
    </location>
</feature>
<dbReference type="GO" id="GO:0005829">
    <property type="term" value="C:cytosol"/>
    <property type="evidence" value="ECO:0007669"/>
    <property type="project" value="TreeGrafter"/>
</dbReference>
<dbReference type="PROSITE" id="PS50235">
    <property type="entry name" value="USP_3"/>
    <property type="match status" value="1"/>
</dbReference>
<feature type="compositionally biased region" description="Low complexity" evidence="8">
    <location>
        <begin position="294"/>
        <end position="304"/>
    </location>
</feature>
<feature type="region of interest" description="Disordered" evidence="8">
    <location>
        <begin position="281"/>
        <end position="310"/>
    </location>
</feature>
<feature type="compositionally biased region" description="Acidic residues" evidence="8">
    <location>
        <begin position="620"/>
        <end position="635"/>
    </location>
</feature>
<dbReference type="OMA" id="NRDNSCY"/>
<feature type="region of interest" description="Disordered" evidence="8">
    <location>
        <begin position="693"/>
        <end position="759"/>
    </location>
</feature>
<dbReference type="VEuPathDB" id="FungiDB:SMAC_07033"/>
<organism evidence="11 12">
    <name type="scientific">Sordaria macrospora (strain ATCC MYA-333 / DSM 997 / K(L3346) / K-hell)</name>
    <dbReference type="NCBI Taxonomy" id="771870"/>
    <lineage>
        <taxon>Eukaryota</taxon>
        <taxon>Fungi</taxon>
        <taxon>Dikarya</taxon>
        <taxon>Ascomycota</taxon>
        <taxon>Pezizomycotina</taxon>
        <taxon>Sordariomycetes</taxon>
        <taxon>Sordariomycetidae</taxon>
        <taxon>Sordariales</taxon>
        <taxon>Sordariaceae</taxon>
        <taxon>Sordaria</taxon>
    </lineage>
</organism>
<evidence type="ECO:0000256" key="5">
    <source>
        <dbReference type="ARBA" id="ARBA00022786"/>
    </source>
</evidence>
<dbReference type="PROSITE" id="PS00973">
    <property type="entry name" value="USP_2"/>
    <property type="match status" value="1"/>
</dbReference>
<dbReference type="GeneID" id="10807190"/>
<dbReference type="KEGG" id="smp:10807190"/>
<gene>
    <name evidence="11" type="ORF">SMAC_07033</name>
</gene>
<dbReference type="GO" id="GO:0006508">
    <property type="term" value="P:proteolysis"/>
    <property type="evidence" value="ECO:0007669"/>
    <property type="project" value="UniProtKB-KW"/>
</dbReference>
<dbReference type="AlphaFoldDB" id="F7W6W5"/>
<keyword evidence="7" id="KW-0788">Thiol protease</keyword>
<evidence type="ECO:0000313" key="12">
    <source>
        <dbReference type="Proteomes" id="UP000001881"/>
    </source>
</evidence>
<keyword evidence="9" id="KW-1133">Transmembrane helix</keyword>
<dbReference type="PANTHER" id="PTHR24006:SF888">
    <property type="entry name" value="UBIQUITIN CARBOXYL-TERMINAL HYDROLASE 30"/>
    <property type="match status" value="1"/>
</dbReference>
<dbReference type="Gene3D" id="3.90.70.10">
    <property type="entry name" value="Cysteine proteinases"/>
    <property type="match status" value="1"/>
</dbReference>